<evidence type="ECO:0000313" key="2">
    <source>
        <dbReference type="Proteomes" id="UP000000438"/>
    </source>
</evidence>
<dbReference type="HOGENOM" id="CLU_1998818_0_0_2"/>
<proteinExistence type="predicted"/>
<dbReference type="EMBL" id="AE017261">
    <property type="protein sequence ID" value="AAT44025.1"/>
    <property type="molecule type" value="Genomic_DNA"/>
</dbReference>
<dbReference type="RefSeq" id="WP_011178241.1">
    <property type="nucleotide sequence ID" value="NC_005877.1"/>
</dbReference>
<sequence length="124" mass="15292">MPNNENEKKILRVEMDYSYLYKKDVEETYEKLLNYWKNFLKPHITKKLSDPRWKRPKWLINSSFVAGEKLENGNLTNYELDRIFDTFLEWYSPRYIDEGIFSMKDFFGKPDMVNLWYIKKLWNV</sequence>
<name>Q6KZ27_PICTO</name>
<dbReference type="InParanoid" id="Q6KZ27"/>
<protein>
    <submittedName>
        <fullName evidence="1">Uncharacterized protein</fullName>
    </submittedName>
</protein>
<dbReference type="PaxDb" id="263820-PTO1440"/>
<dbReference type="GeneID" id="2844826"/>
<dbReference type="KEGG" id="pto:PTO1440"/>
<gene>
    <name evidence="1" type="ordered locus">PTO1440</name>
</gene>
<reference evidence="1 2" key="1">
    <citation type="journal article" date="2004" name="Proc. Natl. Acad. Sci. U.S.A.">
        <title>Genome sequence of Picrophilus torridus and its implications for life around pH 0.</title>
        <authorList>
            <person name="Futterer O."/>
            <person name="Angelov A."/>
            <person name="Liesegang H."/>
            <person name="Gottschalk G."/>
            <person name="Schleper C."/>
            <person name="Schepers B."/>
            <person name="Dock C."/>
            <person name="Antranikian G."/>
            <person name="Liebl W."/>
        </authorList>
    </citation>
    <scope>NUCLEOTIDE SEQUENCE [LARGE SCALE GENOMIC DNA]</scope>
    <source>
        <strain evidence="2">ATCC 700027 / DSM 9790 / JCM 10055 / NBRC 100828</strain>
    </source>
</reference>
<dbReference type="Proteomes" id="UP000000438">
    <property type="component" value="Chromosome"/>
</dbReference>
<accession>Q6KZ27</accession>
<evidence type="ECO:0000313" key="1">
    <source>
        <dbReference type="EMBL" id="AAT44025.1"/>
    </source>
</evidence>
<organism evidence="1 2">
    <name type="scientific">Picrophilus torridus (strain ATCC 700027 / DSM 9790 / JCM 10055 / NBRC 100828 / KAW 2/3)</name>
    <dbReference type="NCBI Taxonomy" id="1122961"/>
    <lineage>
        <taxon>Archaea</taxon>
        <taxon>Methanobacteriati</taxon>
        <taxon>Thermoplasmatota</taxon>
        <taxon>Thermoplasmata</taxon>
        <taxon>Thermoplasmatales</taxon>
        <taxon>Picrophilaceae</taxon>
        <taxon>Picrophilus</taxon>
    </lineage>
</organism>
<dbReference type="AlphaFoldDB" id="Q6KZ27"/>